<organism evidence="1 2">
    <name type="scientific">Nesidiocoris tenuis</name>
    <dbReference type="NCBI Taxonomy" id="355587"/>
    <lineage>
        <taxon>Eukaryota</taxon>
        <taxon>Metazoa</taxon>
        <taxon>Ecdysozoa</taxon>
        <taxon>Arthropoda</taxon>
        <taxon>Hexapoda</taxon>
        <taxon>Insecta</taxon>
        <taxon>Pterygota</taxon>
        <taxon>Neoptera</taxon>
        <taxon>Paraneoptera</taxon>
        <taxon>Hemiptera</taxon>
        <taxon>Heteroptera</taxon>
        <taxon>Panheteroptera</taxon>
        <taxon>Cimicomorpha</taxon>
        <taxon>Miridae</taxon>
        <taxon>Dicyphina</taxon>
        <taxon>Nesidiocoris</taxon>
    </lineage>
</organism>
<keyword evidence="2" id="KW-1185">Reference proteome</keyword>
<proteinExistence type="predicted"/>
<evidence type="ECO:0000313" key="2">
    <source>
        <dbReference type="Proteomes" id="UP000479000"/>
    </source>
</evidence>
<dbReference type="AlphaFoldDB" id="A0A6H5GT27"/>
<accession>A0A6H5GT27</accession>
<dbReference type="Proteomes" id="UP000479000">
    <property type="component" value="Unassembled WGS sequence"/>
</dbReference>
<feature type="non-terminal residue" evidence="1">
    <location>
        <position position="57"/>
    </location>
</feature>
<protein>
    <submittedName>
        <fullName evidence="1">Uncharacterized protein</fullName>
    </submittedName>
</protein>
<evidence type="ECO:0000313" key="1">
    <source>
        <dbReference type="EMBL" id="CAB0006085.1"/>
    </source>
</evidence>
<name>A0A6H5GT27_9HEMI</name>
<sequence length="57" mass="7008">MVDVRDEYGDWLEFHVGRINVFEDRFHQTFNDTVNEVVNWSRHLQRNIRDRYSPKLG</sequence>
<reference evidence="1 2" key="1">
    <citation type="submission" date="2020-02" db="EMBL/GenBank/DDBJ databases">
        <authorList>
            <person name="Ferguson B K."/>
        </authorList>
    </citation>
    <scope>NUCLEOTIDE SEQUENCE [LARGE SCALE GENOMIC DNA]</scope>
</reference>
<gene>
    <name evidence="1" type="ORF">NTEN_LOCUS11562</name>
</gene>
<dbReference type="EMBL" id="CADCXU010017214">
    <property type="protein sequence ID" value="CAB0006085.1"/>
    <property type="molecule type" value="Genomic_DNA"/>
</dbReference>